<feature type="compositionally biased region" description="Low complexity" evidence="1">
    <location>
        <begin position="31"/>
        <end position="41"/>
    </location>
</feature>
<evidence type="ECO:0008006" key="5">
    <source>
        <dbReference type="Google" id="ProtNLM"/>
    </source>
</evidence>
<protein>
    <recommendedName>
        <fullName evidence="5">Lipoprotein</fullName>
    </recommendedName>
</protein>
<evidence type="ECO:0000256" key="2">
    <source>
        <dbReference type="SAM" id="SignalP"/>
    </source>
</evidence>
<dbReference type="RefSeq" id="WP_330158826.1">
    <property type="nucleotide sequence ID" value="NZ_BAAAJA010000022.1"/>
</dbReference>
<reference evidence="3 4" key="1">
    <citation type="submission" date="2023-07" db="EMBL/GenBank/DDBJ databases">
        <authorList>
            <person name="Girao M."/>
            <person name="Carvalho M.F."/>
        </authorList>
    </citation>
    <scope>NUCLEOTIDE SEQUENCE [LARGE SCALE GENOMIC DNA]</scope>
    <source>
        <strain evidence="3 4">66/93</strain>
    </source>
</reference>
<evidence type="ECO:0000313" key="3">
    <source>
        <dbReference type="EMBL" id="MEE2051763.1"/>
    </source>
</evidence>
<evidence type="ECO:0000313" key="4">
    <source>
        <dbReference type="Proteomes" id="UP001348641"/>
    </source>
</evidence>
<feature type="chain" id="PRO_5046473268" description="Lipoprotein" evidence="2">
    <location>
        <begin position="23"/>
        <end position="213"/>
    </location>
</feature>
<feature type="signal peptide" evidence="2">
    <location>
        <begin position="1"/>
        <end position="22"/>
    </location>
</feature>
<dbReference type="PROSITE" id="PS51257">
    <property type="entry name" value="PROKAR_LIPOPROTEIN"/>
    <property type="match status" value="1"/>
</dbReference>
<proteinExistence type="predicted"/>
<gene>
    <name evidence="3" type="ORF">Q8A49_14780</name>
</gene>
<organism evidence="3 4">
    <name type="scientific">Nocardiopsis tropica</name>
    <dbReference type="NCBI Taxonomy" id="109330"/>
    <lineage>
        <taxon>Bacteria</taxon>
        <taxon>Bacillati</taxon>
        <taxon>Actinomycetota</taxon>
        <taxon>Actinomycetes</taxon>
        <taxon>Streptosporangiales</taxon>
        <taxon>Nocardiopsidaceae</taxon>
        <taxon>Nocardiopsis</taxon>
    </lineage>
</organism>
<dbReference type="EMBL" id="JAUUCC010000034">
    <property type="protein sequence ID" value="MEE2051763.1"/>
    <property type="molecule type" value="Genomic_DNA"/>
</dbReference>
<evidence type="ECO:0000256" key="1">
    <source>
        <dbReference type="SAM" id="MobiDB-lite"/>
    </source>
</evidence>
<sequence length="213" mass="22340">MNGSLVRLVPLAVLLGVAGCAAESDTPPPAAEQTAPPTPTTTAQVHMVYTGVTDGRLLGLDYEVTAELGEPISGGAGCELAAPAGTVTVPVTVRLVNTHDPDAPDDVDGLDAAAADGGEPVRWSTPRYLTAEPVGADGPLRWAPERAGHPCTDQPDLESFVSLGWEHREQATLTGYLTGVPESDRDGVGVRLEFVRELWEVHQGEPEPVTVTY</sequence>
<comment type="caution">
    <text evidence="3">The sequence shown here is derived from an EMBL/GenBank/DDBJ whole genome shotgun (WGS) entry which is preliminary data.</text>
</comment>
<name>A0ABU7KR41_9ACTN</name>
<accession>A0ABU7KR41</accession>
<dbReference type="Proteomes" id="UP001348641">
    <property type="component" value="Unassembled WGS sequence"/>
</dbReference>
<feature type="region of interest" description="Disordered" evidence="1">
    <location>
        <begin position="22"/>
        <end position="41"/>
    </location>
</feature>
<keyword evidence="2" id="KW-0732">Signal</keyword>